<dbReference type="GO" id="GO:0016491">
    <property type="term" value="F:oxidoreductase activity"/>
    <property type="evidence" value="ECO:0007669"/>
    <property type="project" value="TreeGrafter"/>
</dbReference>
<gene>
    <name evidence="1" type="ORF">E2N92_12580</name>
</gene>
<dbReference type="SUPFAM" id="SSF48371">
    <property type="entry name" value="ARM repeat"/>
    <property type="match status" value="1"/>
</dbReference>
<dbReference type="Gene3D" id="1.25.10.10">
    <property type="entry name" value="Leucine-rich Repeat Variant"/>
    <property type="match status" value="1"/>
</dbReference>
<dbReference type="PANTHER" id="PTHR12697:SF5">
    <property type="entry name" value="DEOXYHYPUSINE HYDROXYLASE"/>
    <property type="match status" value="1"/>
</dbReference>
<name>A0A8G1EHN7_9EURY</name>
<organism evidence="1 2">
    <name type="scientific">Methanofollis formosanus</name>
    <dbReference type="NCBI Taxonomy" id="299308"/>
    <lineage>
        <taxon>Archaea</taxon>
        <taxon>Methanobacteriati</taxon>
        <taxon>Methanobacteriota</taxon>
        <taxon>Stenosarchaea group</taxon>
        <taxon>Methanomicrobia</taxon>
        <taxon>Methanomicrobiales</taxon>
        <taxon>Methanomicrobiaceae</taxon>
        <taxon>Methanofollis</taxon>
    </lineage>
</organism>
<dbReference type="Proteomes" id="UP000826709">
    <property type="component" value="Chromosome"/>
</dbReference>
<dbReference type="PANTHER" id="PTHR12697">
    <property type="entry name" value="PBS LYASE HEAT-LIKE PROTEIN"/>
    <property type="match status" value="1"/>
</dbReference>
<keyword evidence="2" id="KW-1185">Reference proteome</keyword>
<dbReference type="RefSeq" id="WP_220681519.1">
    <property type="nucleotide sequence ID" value="NZ_CP037968.1"/>
</dbReference>
<evidence type="ECO:0000313" key="1">
    <source>
        <dbReference type="EMBL" id="QYZ80207.1"/>
    </source>
</evidence>
<dbReference type="InterPro" id="IPR004155">
    <property type="entry name" value="PBS_lyase_HEAT"/>
</dbReference>
<reference evidence="1" key="1">
    <citation type="journal article" date="2005" name="Int. J. Syst. Evol. Microbiol.">
        <title>Methanofollis formosanus sp. nov., isolated from a fish pond.</title>
        <authorList>
            <person name="Wu S.Y."/>
            <person name="Chen S.C."/>
            <person name="Lai M.C."/>
        </authorList>
    </citation>
    <scope>NUCLEOTIDE SEQUENCE</scope>
    <source>
        <strain evidence="1">ML15</strain>
    </source>
</reference>
<proteinExistence type="predicted"/>
<dbReference type="OrthoDB" id="10495at2157"/>
<dbReference type="InterPro" id="IPR011989">
    <property type="entry name" value="ARM-like"/>
</dbReference>
<dbReference type="EMBL" id="CP037968">
    <property type="protein sequence ID" value="QYZ80207.1"/>
    <property type="molecule type" value="Genomic_DNA"/>
</dbReference>
<evidence type="ECO:0000313" key="2">
    <source>
        <dbReference type="Proteomes" id="UP000826709"/>
    </source>
</evidence>
<dbReference type="SMART" id="SM00567">
    <property type="entry name" value="EZ_HEAT"/>
    <property type="match status" value="2"/>
</dbReference>
<dbReference type="InterPro" id="IPR016024">
    <property type="entry name" value="ARM-type_fold"/>
</dbReference>
<dbReference type="Pfam" id="PF13646">
    <property type="entry name" value="HEAT_2"/>
    <property type="match status" value="1"/>
</dbReference>
<accession>A0A8G1EHN7</accession>
<reference evidence="1" key="2">
    <citation type="submission" date="2019-03" db="EMBL/GenBank/DDBJ databases">
        <authorList>
            <person name="Chen S.-C."/>
            <person name="Wu S.-Y."/>
            <person name="Lai M.-C."/>
        </authorList>
    </citation>
    <scope>NUCLEOTIDE SEQUENCE</scope>
    <source>
        <strain evidence="1">ML15</strain>
    </source>
</reference>
<dbReference type="AlphaFoldDB" id="A0A8G1EHN7"/>
<sequence>MHEEERELVVQEFLRNLNHERPEFRWGAAEALGRIGDSRAVAPLIKALEGDPDPRVRTKAAWALGRLGDPRAQRPLLRALGDRDDDVQEIAGEALEVLKRKLSLRV</sequence>
<protein>
    <submittedName>
        <fullName evidence="1">HEAT repeat domain-containing protein</fullName>
    </submittedName>
</protein>
<dbReference type="KEGG" id="mfk:E2N92_12580"/>